<sequence>MKTLVQKFGGTSVATNSIRQKAIAHVADAVLKGYRVVTVVSAMGRRGDSYATDQLLGIVEDRETVDRDVDILLSCGEAISAVVFASELREQGLQTTVLSGSQAGIVTDTNHGNARILRVCTERMVRELEDNHVVVVMGFQGETESGDVTTLGRGGSDTTATAIGTALLADRVEIFSDVDGIFTADPRLVNTATLLPQLTYSEACTMAAEGAKVIHPRAVEVAMQTNIPVLVRNTSTDALGTNIGAARGMIEDGQRCGGCIIGIAHETNRVQVTVRASGDEQQVAFAAVSRAGVQPEFCLASPMHLSFTVPARDAKNVARCLNETLQEHELVKNCARVSVVGTRLDEIPGLMGRMFETLATARVHVLQSVDSPSVVRVLVPEPDVERAVQALHLSLIENTLDGFEPRSLTAMAASGGD</sequence>
<dbReference type="Gene3D" id="3.40.1160.10">
    <property type="entry name" value="Acetylglutamate kinase-like"/>
    <property type="match status" value="1"/>
</dbReference>
<comment type="pathway">
    <text evidence="2 16">Amino-acid biosynthesis; L-lysine biosynthesis via DAP pathway; (S)-tetrahydrodipicolinate from L-aspartate: step 1/4.</text>
</comment>
<evidence type="ECO:0000256" key="9">
    <source>
        <dbReference type="ARBA" id="ARBA00022777"/>
    </source>
</evidence>
<comment type="function">
    <text evidence="1">Catalyzes the phosphorylation of the beta-carboxyl group of aspartic acid with ATP to yield 4-phospho-L-aspartate, which is involved in the branched biosynthetic pathway leading to the biosynthesis of amino acids threonine, isoleucine and methionine.</text>
</comment>
<dbReference type="PANTHER" id="PTHR21499">
    <property type="entry name" value="ASPARTATE KINASE"/>
    <property type="match status" value="1"/>
</dbReference>
<dbReference type="InterPro" id="IPR045865">
    <property type="entry name" value="ACT-like_dom_sf"/>
</dbReference>
<keyword evidence="8 14" id="KW-0547">Nucleotide-binding</keyword>
<dbReference type="GO" id="GO:0004072">
    <property type="term" value="F:aspartate kinase activity"/>
    <property type="evidence" value="ECO:0007669"/>
    <property type="project" value="UniProtKB-EC"/>
</dbReference>
<reference evidence="19 20" key="1">
    <citation type="submission" date="2021-02" db="EMBL/GenBank/DDBJ databases">
        <title>Alicyclobacillus curvatus sp. nov. and Alicyclobacillus mengziensis sp. nov., two acidophilic bacteria isolated from acid mine drainage.</title>
        <authorList>
            <person name="Huang Y."/>
        </authorList>
    </citation>
    <scope>NUCLEOTIDE SEQUENCE [LARGE SCALE GENOMIC DNA]</scope>
    <source>
        <strain evidence="19 20">S30H14</strain>
    </source>
</reference>
<dbReference type="EC" id="2.7.2.4" evidence="15"/>
<keyword evidence="6 16" id="KW-0028">Amino-acid biosynthesis</keyword>
<evidence type="ECO:0000313" key="20">
    <source>
        <dbReference type="Proteomes" id="UP000663505"/>
    </source>
</evidence>
<dbReference type="Proteomes" id="UP000663505">
    <property type="component" value="Chromosome"/>
</dbReference>
<dbReference type="NCBIfam" id="TIGR00657">
    <property type="entry name" value="asp_kinases"/>
    <property type="match status" value="1"/>
</dbReference>
<feature type="binding site" evidence="14">
    <location>
        <begin position="7"/>
        <end position="10"/>
    </location>
    <ligand>
        <name>ATP</name>
        <dbReference type="ChEBI" id="CHEBI:30616"/>
    </ligand>
</feature>
<dbReference type="RefSeq" id="WP_206657193.1">
    <property type="nucleotide sequence ID" value="NZ_CP071182.1"/>
</dbReference>
<dbReference type="GO" id="GO:0005829">
    <property type="term" value="C:cytosol"/>
    <property type="evidence" value="ECO:0007669"/>
    <property type="project" value="TreeGrafter"/>
</dbReference>
<gene>
    <name evidence="19" type="ORF">JZ786_02060</name>
</gene>
<feature type="binding site" evidence="14">
    <location>
        <position position="77"/>
    </location>
    <ligand>
        <name>substrate</name>
    </ligand>
</feature>
<feature type="domain" description="Aspartokinase ACT" evidence="18">
    <location>
        <begin position="337"/>
        <end position="392"/>
    </location>
</feature>
<feature type="domain" description="Aspartate/glutamate/uridylate kinase" evidence="17">
    <location>
        <begin position="2"/>
        <end position="233"/>
    </location>
</feature>
<evidence type="ECO:0000256" key="13">
    <source>
        <dbReference type="ARBA" id="ARBA00047872"/>
    </source>
</evidence>
<accession>A0A9X7W078</accession>
<dbReference type="InterPro" id="IPR054352">
    <property type="entry name" value="ACT_Aspartokinase"/>
</dbReference>
<keyword evidence="20" id="KW-1185">Reference proteome</keyword>
<dbReference type="GO" id="GO:0005524">
    <property type="term" value="F:ATP binding"/>
    <property type="evidence" value="ECO:0007669"/>
    <property type="project" value="UniProtKB-KW"/>
</dbReference>
<comment type="pathway">
    <text evidence="4 16">Amino-acid biosynthesis; L-threonine biosynthesis; L-threonine from L-aspartate: step 1/5.</text>
</comment>
<dbReference type="InterPro" id="IPR005260">
    <property type="entry name" value="Asp_kin_monofn"/>
</dbReference>
<evidence type="ECO:0000256" key="16">
    <source>
        <dbReference type="RuleBase" id="RU004249"/>
    </source>
</evidence>
<comment type="similarity">
    <text evidence="5 15">Belongs to the aspartokinase family.</text>
</comment>
<dbReference type="InterPro" id="IPR001048">
    <property type="entry name" value="Asp/Glu/Uridylate_kinase"/>
</dbReference>
<dbReference type="AlphaFoldDB" id="A0A9X7W078"/>
<dbReference type="GO" id="GO:0019877">
    <property type="term" value="P:diaminopimelate biosynthetic process"/>
    <property type="evidence" value="ECO:0007669"/>
    <property type="project" value="UniProtKB-KW"/>
</dbReference>
<evidence type="ECO:0000256" key="12">
    <source>
        <dbReference type="ARBA" id="ARBA00023154"/>
    </source>
</evidence>
<evidence type="ECO:0000256" key="1">
    <source>
        <dbReference type="ARBA" id="ARBA00003121"/>
    </source>
</evidence>
<dbReference type="SUPFAM" id="SSF53633">
    <property type="entry name" value="Carbamate kinase-like"/>
    <property type="match status" value="1"/>
</dbReference>
<evidence type="ECO:0000313" key="19">
    <source>
        <dbReference type="EMBL" id="QSO47850.1"/>
    </source>
</evidence>
<evidence type="ECO:0000256" key="14">
    <source>
        <dbReference type="PIRSR" id="PIRSR000726-1"/>
    </source>
</evidence>
<feature type="binding site" evidence="14">
    <location>
        <begin position="212"/>
        <end position="213"/>
    </location>
    <ligand>
        <name>ATP</name>
        <dbReference type="ChEBI" id="CHEBI:30616"/>
    </ligand>
</feature>
<proteinExistence type="inferred from homology"/>
<evidence type="ECO:0000259" key="17">
    <source>
        <dbReference type="Pfam" id="PF00696"/>
    </source>
</evidence>
<dbReference type="Gene3D" id="3.30.2130.10">
    <property type="entry name" value="VC0802-like"/>
    <property type="match status" value="1"/>
</dbReference>
<dbReference type="PROSITE" id="PS00324">
    <property type="entry name" value="ASPARTOKINASE"/>
    <property type="match status" value="1"/>
</dbReference>
<evidence type="ECO:0000256" key="3">
    <source>
        <dbReference type="ARBA" id="ARBA00004986"/>
    </source>
</evidence>
<dbReference type="PANTHER" id="PTHR21499:SF3">
    <property type="entry name" value="ASPARTOKINASE"/>
    <property type="match status" value="1"/>
</dbReference>
<evidence type="ECO:0000256" key="4">
    <source>
        <dbReference type="ARBA" id="ARBA00005139"/>
    </source>
</evidence>
<organism evidence="19 20">
    <name type="scientific">Alicyclobacillus mengziensis</name>
    <dbReference type="NCBI Taxonomy" id="2931921"/>
    <lineage>
        <taxon>Bacteria</taxon>
        <taxon>Bacillati</taxon>
        <taxon>Bacillota</taxon>
        <taxon>Bacilli</taxon>
        <taxon>Bacillales</taxon>
        <taxon>Alicyclobacillaceae</taxon>
        <taxon>Alicyclobacillus</taxon>
    </lineage>
</organism>
<keyword evidence="12" id="KW-0457">Lysine biosynthesis</keyword>
<evidence type="ECO:0000256" key="8">
    <source>
        <dbReference type="ARBA" id="ARBA00022741"/>
    </source>
</evidence>
<dbReference type="InterPro" id="IPR018042">
    <property type="entry name" value="Aspartate_kinase_CS"/>
</dbReference>
<dbReference type="InterPro" id="IPR001341">
    <property type="entry name" value="Asp_kinase"/>
</dbReference>
<evidence type="ECO:0000256" key="2">
    <source>
        <dbReference type="ARBA" id="ARBA00004766"/>
    </source>
</evidence>
<keyword evidence="11" id="KW-0220">Diaminopimelate biosynthesis</keyword>
<keyword evidence="10 14" id="KW-0067">ATP-binding</keyword>
<dbReference type="PIRSF" id="PIRSF000726">
    <property type="entry name" value="Asp_kin"/>
    <property type="match status" value="1"/>
</dbReference>
<evidence type="ECO:0000256" key="10">
    <source>
        <dbReference type="ARBA" id="ARBA00022840"/>
    </source>
</evidence>
<feature type="binding site" evidence="14">
    <location>
        <position position="187"/>
    </location>
    <ligand>
        <name>ATP</name>
        <dbReference type="ChEBI" id="CHEBI:30616"/>
    </ligand>
</feature>
<evidence type="ECO:0000256" key="6">
    <source>
        <dbReference type="ARBA" id="ARBA00022605"/>
    </source>
</evidence>
<dbReference type="Pfam" id="PF00696">
    <property type="entry name" value="AA_kinase"/>
    <property type="match status" value="1"/>
</dbReference>
<name>A0A9X7W078_9BACL</name>
<keyword evidence="9 15" id="KW-0418">Kinase</keyword>
<evidence type="ECO:0000256" key="7">
    <source>
        <dbReference type="ARBA" id="ARBA00022679"/>
    </source>
</evidence>
<dbReference type="KEGG" id="afx:JZ786_02060"/>
<dbReference type="GO" id="GO:0009090">
    <property type="term" value="P:homoserine biosynthetic process"/>
    <property type="evidence" value="ECO:0007669"/>
    <property type="project" value="TreeGrafter"/>
</dbReference>
<evidence type="ECO:0000259" key="18">
    <source>
        <dbReference type="Pfam" id="PF22468"/>
    </source>
</evidence>
<dbReference type="Pfam" id="PF22468">
    <property type="entry name" value="ACT_9"/>
    <property type="match status" value="1"/>
</dbReference>
<evidence type="ECO:0000256" key="11">
    <source>
        <dbReference type="ARBA" id="ARBA00022915"/>
    </source>
</evidence>
<dbReference type="GO" id="GO:0009089">
    <property type="term" value="P:lysine biosynthetic process via diaminopimelate"/>
    <property type="evidence" value="ECO:0007669"/>
    <property type="project" value="InterPro"/>
</dbReference>
<dbReference type="EMBL" id="CP071182">
    <property type="protein sequence ID" value="QSO47850.1"/>
    <property type="molecule type" value="Genomic_DNA"/>
</dbReference>
<protein>
    <recommendedName>
        <fullName evidence="15">Aspartokinase</fullName>
        <ecNumber evidence="15">2.7.2.4</ecNumber>
    </recommendedName>
</protein>
<evidence type="ECO:0000256" key="15">
    <source>
        <dbReference type="RuleBase" id="RU003448"/>
    </source>
</evidence>
<dbReference type="SUPFAM" id="SSF55021">
    <property type="entry name" value="ACT-like"/>
    <property type="match status" value="2"/>
</dbReference>
<evidence type="ECO:0000256" key="5">
    <source>
        <dbReference type="ARBA" id="ARBA00010122"/>
    </source>
</evidence>
<keyword evidence="7 15" id="KW-0808">Transferase</keyword>
<comment type="catalytic activity">
    <reaction evidence="13 15">
        <text>L-aspartate + ATP = 4-phospho-L-aspartate + ADP</text>
        <dbReference type="Rhea" id="RHEA:23776"/>
        <dbReference type="ChEBI" id="CHEBI:29991"/>
        <dbReference type="ChEBI" id="CHEBI:30616"/>
        <dbReference type="ChEBI" id="CHEBI:57535"/>
        <dbReference type="ChEBI" id="CHEBI:456216"/>
        <dbReference type="EC" id="2.7.2.4"/>
    </reaction>
</comment>
<comment type="pathway">
    <text evidence="3 16">Amino-acid biosynthesis; L-methionine biosynthesis via de novo pathway; L-homoserine from L-aspartate: step 1/3.</text>
</comment>
<dbReference type="InterPro" id="IPR036393">
    <property type="entry name" value="AceGlu_kinase-like_sf"/>
</dbReference>